<sequence>MREITIKLKDKEYLDFQKISNESGLSPDEKIQEIIQYYLIIEKNRKKFTQSRLVPEF</sequence>
<dbReference type="RefSeq" id="WP_157999293.1">
    <property type="nucleotide sequence ID" value="NZ_AHJG01000290.1"/>
</dbReference>
<name>S2E0P4_9ARCH</name>
<evidence type="ECO:0000313" key="1">
    <source>
        <dbReference type="EMBL" id="EPA04493.1"/>
    </source>
</evidence>
<accession>S2E0P4</accession>
<evidence type="ECO:0000313" key="2">
    <source>
        <dbReference type="Proteomes" id="UP000014065"/>
    </source>
</evidence>
<protein>
    <submittedName>
        <fullName evidence="1">Uncharacterized protein</fullName>
    </submittedName>
</protein>
<dbReference type="AlphaFoldDB" id="S2E0P4"/>
<proteinExistence type="predicted"/>
<gene>
    <name evidence="1" type="ORF">BG20_I1550</name>
</gene>
<dbReference type="Proteomes" id="UP000014065">
    <property type="component" value="Unassembled WGS sequence"/>
</dbReference>
<keyword evidence="2" id="KW-1185">Reference proteome</keyword>
<comment type="caution">
    <text evidence="1">The sequence shown here is derived from an EMBL/GenBank/DDBJ whole genome shotgun (WGS) entry which is preliminary data.</text>
</comment>
<reference evidence="1 2" key="1">
    <citation type="journal article" date="2012" name="J. Bacteriol.">
        <title>Genome Sequence of "Candidatus Nitrosoarchaeum limnia" BG20, a Low-Salinity Ammonia-Oxidizing Archaeon from the San Francisco Bay Estuary.</title>
        <authorList>
            <person name="Mosier A.C."/>
            <person name="Allen E.E."/>
            <person name="Kim M."/>
            <person name="Ferriera S."/>
            <person name="Francis C.A."/>
        </authorList>
    </citation>
    <scope>NUCLEOTIDE SEQUENCE [LARGE SCALE GENOMIC DNA]</scope>
    <source>
        <strain evidence="1 2">BG20</strain>
    </source>
</reference>
<dbReference type="EMBL" id="AHJG01000290">
    <property type="protein sequence ID" value="EPA04493.1"/>
    <property type="molecule type" value="Genomic_DNA"/>
</dbReference>
<organism evidence="1 2">
    <name type="scientific">Candidatus Nitrosarchaeum limnium BG20</name>
    <dbReference type="NCBI Taxonomy" id="859192"/>
    <lineage>
        <taxon>Archaea</taxon>
        <taxon>Nitrososphaerota</taxon>
        <taxon>Nitrososphaeria</taxon>
        <taxon>Nitrosopumilales</taxon>
        <taxon>Nitrosopumilaceae</taxon>
        <taxon>Nitrosarchaeum</taxon>
    </lineage>
</organism>